<dbReference type="InterPro" id="IPR039902">
    <property type="entry name" value="CCDC148/CCDC112"/>
</dbReference>
<keyword evidence="4" id="KW-1185">Reference proteome</keyword>
<reference evidence="3" key="1">
    <citation type="submission" date="2022-07" db="EMBL/GenBank/DDBJ databases">
        <title>Genome analysis of Parmales, a sister group of diatoms, reveals the evolutionary specialization of diatoms from phago-mixotrophs to photoautotrophs.</title>
        <authorList>
            <person name="Ban H."/>
            <person name="Sato S."/>
            <person name="Yoshikawa S."/>
            <person name="Kazumasa Y."/>
            <person name="Nakamura Y."/>
            <person name="Ichinomiya M."/>
            <person name="Saitoh K."/>
            <person name="Sato N."/>
            <person name="Blanc-Mathieu R."/>
            <person name="Endo H."/>
            <person name="Kuwata A."/>
            <person name="Ogata H."/>
        </authorList>
    </citation>
    <scope>NUCLEOTIDE SEQUENCE</scope>
</reference>
<dbReference type="PANTHER" id="PTHR21549:SF1">
    <property type="entry name" value="COILED-COIL DOMAIN-CONTAINING PROTEIN 148"/>
    <property type="match status" value="1"/>
</dbReference>
<feature type="coiled-coil region" evidence="2">
    <location>
        <begin position="414"/>
        <end position="499"/>
    </location>
</feature>
<dbReference type="Proteomes" id="UP001165082">
    <property type="component" value="Unassembled WGS sequence"/>
</dbReference>
<dbReference type="OrthoDB" id="448087at2759"/>
<evidence type="ECO:0000256" key="1">
    <source>
        <dbReference type="ARBA" id="ARBA00023054"/>
    </source>
</evidence>
<accession>A0A9W7F4E2</accession>
<organism evidence="3 4">
    <name type="scientific">Triparma retinervis</name>
    <dbReference type="NCBI Taxonomy" id="2557542"/>
    <lineage>
        <taxon>Eukaryota</taxon>
        <taxon>Sar</taxon>
        <taxon>Stramenopiles</taxon>
        <taxon>Ochrophyta</taxon>
        <taxon>Bolidophyceae</taxon>
        <taxon>Parmales</taxon>
        <taxon>Triparmaceae</taxon>
        <taxon>Triparma</taxon>
    </lineage>
</organism>
<protein>
    <submittedName>
        <fullName evidence="3">Uncharacterized protein</fullName>
    </submittedName>
</protein>
<dbReference type="AlphaFoldDB" id="A0A9W7F4E2"/>
<keyword evidence="1 2" id="KW-0175">Coiled coil</keyword>
<name>A0A9W7F4E2_9STRA</name>
<sequence>MLNSESSPTLKQLPSKSLVNRFQVKRTKRNVGAAQINNSTHLQQYALNEATQNDDRFSALSAKLNKFKKTHNKKTKQTSHQFDWKREFVELKESQRKAEQVAISCLSSLLEVMGTGGDHDDAVPVDLISEVSGLKSDMEVGMTSALVLDKVEAYSQRLGELRNVLMVLREGRQSNNEKEGRGGGDNMEGGDAEKLIKPLFAEMILQSKETLSKEGGELQKEFEVANREAKEARIAVMKAMRGDEENRSGELPDELEEAFEKAGLKENVEMELVKEEIMMKLREVKAEWKKSIEELKEGGSGGEEGGRLGGDFQTTFEKIVLQWERKSKQGGMKKLMERLKLELPGVSSQKLNLRLSQYNSTRMTKQKREDATTNYTRKVRQVVEWGAKTIEATKVGLVKKMEQEAVAMVNSIVREDQLARLKVLREEREAARRVEEQQRKIEEEEAKLVELAEAEKKADEHDKAKKLVEEYKLQLEKQKQDMEERQRLMDEELERERGDRMEKNGERVVYREILNQERLRQVEHEVQLKKIAEKEKNERLSALAATVPYYENILNAKADLDKTTVARENDFWEEDRSGLTDFQHGVGKLRSFTNEKVFSDVRFRLGTALRAAGIAQTAASRAVVAKMVPREPPMLR</sequence>
<gene>
    <name evidence="3" type="ORF">TrRE_jg11386</name>
</gene>
<evidence type="ECO:0000256" key="2">
    <source>
        <dbReference type="SAM" id="Coils"/>
    </source>
</evidence>
<proteinExistence type="predicted"/>
<comment type="caution">
    <text evidence="3">The sequence shown here is derived from an EMBL/GenBank/DDBJ whole genome shotgun (WGS) entry which is preliminary data.</text>
</comment>
<dbReference type="EMBL" id="BRXZ01000002">
    <property type="protein sequence ID" value="GMI02799.1"/>
    <property type="molecule type" value="Genomic_DNA"/>
</dbReference>
<dbReference type="PANTHER" id="PTHR21549">
    <property type="entry name" value="MUTATED IN BLADDER CANCER 1"/>
    <property type="match status" value="1"/>
</dbReference>
<evidence type="ECO:0000313" key="4">
    <source>
        <dbReference type="Proteomes" id="UP001165082"/>
    </source>
</evidence>
<evidence type="ECO:0000313" key="3">
    <source>
        <dbReference type="EMBL" id="GMI02799.1"/>
    </source>
</evidence>